<keyword evidence="2" id="KW-1185">Reference proteome</keyword>
<sequence length="98" mass="11024">MESPLHSAAYYLNPFLFYSNGFFMDYEVTNGAIECIVRMSENQRQQELMSVQLKSYRAALGGFSEEMALDHISQVPQCFGGPCMDHIVLNCKSSPSES</sequence>
<proteinExistence type="predicted"/>
<organism evidence="1 2">
    <name type="scientific">Iris pallida</name>
    <name type="common">Sweet iris</name>
    <dbReference type="NCBI Taxonomy" id="29817"/>
    <lineage>
        <taxon>Eukaryota</taxon>
        <taxon>Viridiplantae</taxon>
        <taxon>Streptophyta</taxon>
        <taxon>Embryophyta</taxon>
        <taxon>Tracheophyta</taxon>
        <taxon>Spermatophyta</taxon>
        <taxon>Magnoliopsida</taxon>
        <taxon>Liliopsida</taxon>
        <taxon>Asparagales</taxon>
        <taxon>Iridaceae</taxon>
        <taxon>Iridoideae</taxon>
        <taxon>Irideae</taxon>
        <taxon>Iris</taxon>
    </lineage>
</organism>
<evidence type="ECO:0000313" key="1">
    <source>
        <dbReference type="EMBL" id="KAJ6854344.1"/>
    </source>
</evidence>
<comment type="caution">
    <text evidence="1">The sequence shown here is derived from an EMBL/GenBank/DDBJ whole genome shotgun (WGS) entry which is preliminary data.</text>
</comment>
<dbReference type="Proteomes" id="UP001140949">
    <property type="component" value="Unassembled WGS sequence"/>
</dbReference>
<dbReference type="EMBL" id="JANAVB010000107">
    <property type="protein sequence ID" value="KAJ6854344.1"/>
    <property type="molecule type" value="Genomic_DNA"/>
</dbReference>
<reference evidence="1" key="2">
    <citation type="submission" date="2023-04" db="EMBL/GenBank/DDBJ databases">
        <authorList>
            <person name="Bruccoleri R.E."/>
            <person name="Oakeley E.J."/>
            <person name="Faust A.-M."/>
            <person name="Dessus-Babus S."/>
            <person name="Altorfer M."/>
            <person name="Burckhardt D."/>
            <person name="Oertli M."/>
            <person name="Naumann U."/>
            <person name="Petersen F."/>
            <person name="Wong J."/>
        </authorList>
    </citation>
    <scope>NUCLEOTIDE SEQUENCE</scope>
    <source>
        <strain evidence="1">GSM-AAB239-AS_SAM_17_03QT</strain>
        <tissue evidence="1">Leaf</tissue>
    </source>
</reference>
<protein>
    <submittedName>
        <fullName evidence="1">Uncharacterized protein</fullName>
    </submittedName>
</protein>
<reference evidence="1" key="1">
    <citation type="journal article" date="2023" name="GigaByte">
        <title>Genome assembly of the bearded iris, Iris pallida Lam.</title>
        <authorList>
            <person name="Bruccoleri R.E."/>
            <person name="Oakeley E.J."/>
            <person name="Faust A.M.E."/>
            <person name="Altorfer M."/>
            <person name="Dessus-Babus S."/>
            <person name="Burckhardt D."/>
            <person name="Oertli M."/>
            <person name="Naumann U."/>
            <person name="Petersen F."/>
            <person name="Wong J."/>
        </authorList>
    </citation>
    <scope>NUCLEOTIDE SEQUENCE</scope>
    <source>
        <strain evidence="1">GSM-AAB239-AS_SAM_17_03QT</strain>
    </source>
</reference>
<evidence type="ECO:0000313" key="2">
    <source>
        <dbReference type="Proteomes" id="UP001140949"/>
    </source>
</evidence>
<accession>A0AAX6IT36</accession>
<gene>
    <name evidence="1" type="ORF">M6B38_101195</name>
</gene>
<dbReference type="AlphaFoldDB" id="A0AAX6IT36"/>
<name>A0AAX6IT36_IRIPA</name>